<feature type="non-terminal residue" evidence="3">
    <location>
        <position position="74"/>
    </location>
</feature>
<evidence type="ECO:0000256" key="1">
    <source>
        <dbReference type="SAM" id="Coils"/>
    </source>
</evidence>
<evidence type="ECO:0000313" key="3">
    <source>
        <dbReference type="EMBL" id="POG80020.1"/>
    </source>
</evidence>
<comment type="caution">
    <text evidence="3">The sequence shown here is derived from an EMBL/GenBank/DDBJ whole genome shotgun (WGS) entry which is preliminary data.</text>
</comment>
<keyword evidence="2" id="KW-0812">Transmembrane</keyword>
<keyword evidence="2" id="KW-1133">Transmembrane helix</keyword>
<feature type="transmembrane region" description="Helical" evidence="2">
    <location>
        <begin position="15"/>
        <end position="34"/>
    </location>
</feature>
<dbReference type="Proteomes" id="UP000018888">
    <property type="component" value="Unassembled WGS sequence"/>
</dbReference>
<feature type="coiled-coil region" evidence="1">
    <location>
        <begin position="40"/>
        <end position="74"/>
    </location>
</feature>
<protein>
    <submittedName>
        <fullName evidence="3">Uncharacterized protein</fullName>
    </submittedName>
</protein>
<reference evidence="3 4" key="2">
    <citation type="journal article" date="2018" name="New Phytol.">
        <title>High intraspecific genome diversity in the model arbuscular mycorrhizal symbiont Rhizophagus irregularis.</title>
        <authorList>
            <person name="Chen E.C.H."/>
            <person name="Morin E."/>
            <person name="Beaudet D."/>
            <person name="Noel J."/>
            <person name="Yildirir G."/>
            <person name="Ndikumana S."/>
            <person name="Charron P."/>
            <person name="St-Onge C."/>
            <person name="Giorgi J."/>
            <person name="Kruger M."/>
            <person name="Marton T."/>
            <person name="Ropars J."/>
            <person name="Grigoriev I.V."/>
            <person name="Hainaut M."/>
            <person name="Henrissat B."/>
            <person name="Roux C."/>
            <person name="Martin F."/>
            <person name="Corradi N."/>
        </authorList>
    </citation>
    <scope>NUCLEOTIDE SEQUENCE [LARGE SCALE GENOMIC DNA]</scope>
    <source>
        <strain evidence="3 4">DAOM 197198</strain>
    </source>
</reference>
<gene>
    <name evidence="3" type="ORF">GLOIN_2v1520768</name>
</gene>
<dbReference type="AlphaFoldDB" id="A0A2P4QQW0"/>
<keyword evidence="4" id="KW-1185">Reference proteome</keyword>
<sequence length="74" mass="9037">MYNRNFMYPGQSPTFVFIFFSVLIKRLYIFHITLNNSHRVSKMSYEFDELRQENARLKAENMELRQKLNARNND</sequence>
<dbReference type="EMBL" id="AUPC02000020">
    <property type="protein sequence ID" value="POG80020.1"/>
    <property type="molecule type" value="Genomic_DNA"/>
</dbReference>
<evidence type="ECO:0000313" key="4">
    <source>
        <dbReference type="Proteomes" id="UP000018888"/>
    </source>
</evidence>
<organism evidence="3 4">
    <name type="scientific">Rhizophagus irregularis (strain DAOM 181602 / DAOM 197198 / MUCL 43194)</name>
    <name type="common">Arbuscular mycorrhizal fungus</name>
    <name type="synonym">Glomus intraradices</name>
    <dbReference type="NCBI Taxonomy" id="747089"/>
    <lineage>
        <taxon>Eukaryota</taxon>
        <taxon>Fungi</taxon>
        <taxon>Fungi incertae sedis</taxon>
        <taxon>Mucoromycota</taxon>
        <taxon>Glomeromycotina</taxon>
        <taxon>Glomeromycetes</taxon>
        <taxon>Glomerales</taxon>
        <taxon>Glomeraceae</taxon>
        <taxon>Rhizophagus</taxon>
    </lineage>
</organism>
<keyword evidence="2" id="KW-0472">Membrane</keyword>
<keyword evidence="1" id="KW-0175">Coiled coil</keyword>
<dbReference type="VEuPathDB" id="FungiDB:RhiirFUN_015530"/>
<reference evidence="3 4" key="1">
    <citation type="journal article" date="2013" name="Proc. Natl. Acad. Sci. U.S.A.">
        <title>Genome of an arbuscular mycorrhizal fungus provides insight into the oldest plant symbiosis.</title>
        <authorList>
            <person name="Tisserant E."/>
            <person name="Malbreil M."/>
            <person name="Kuo A."/>
            <person name="Kohler A."/>
            <person name="Symeonidi A."/>
            <person name="Balestrini R."/>
            <person name="Charron P."/>
            <person name="Duensing N."/>
            <person name="Frei Dit Frey N."/>
            <person name="Gianinazzi-Pearson V."/>
            <person name="Gilbert L.B."/>
            <person name="Handa Y."/>
            <person name="Herr J.R."/>
            <person name="Hijri M."/>
            <person name="Koul R."/>
            <person name="Kawaguchi M."/>
            <person name="Krajinski F."/>
            <person name="Lammers P.J."/>
            <person name="Masclaux F.G."/>
            <person name="Murat C."/>
            <person name="Morin E."/>
            <person name="Ndikumana S."/>
            <person name="Pagni M."/>
            <person name="Petitpierre D."/>
            <person name="Requena N."/>
            <person name="Rosikiewicz P."/>
            <person name="Riley R."/>
            <person name="Saito K."/>
            <person name="San Clemente H."/>
            <person name="Shapiro H."/>
            <person name="van Tuinen D."/>
            <person name="Becard G."/>
            <person name="Bonfante P."/>
            <person name="Paszkowski U."/>
            <person name="Shachar-Hill Y.Y."/>
            <person name="Tuskan G.A."/>
            <person name="Young P.W."/>
            <person name="Sanders I.R."/>
            <person name="Henrissat B."/>
            <person name="Rensing S.A."/>
            <person name="Grigoriev I.V."/>
            <person name="Corradi N."/>
            <person name="Roux C."/>
            <person name="Martin F."/>
        </authorList>
    </citation>
    <scope>NUCLEOTIDE SEQUENCE [LARGE SCALE GENOMIC DNA]</scope>
    <source>
        <strain evidence="3 4">DAOM 197198</strain>
    </source>
</reference>
<accession>A0A2P4QQW0</accession>
<evidence type="ECO:0000256" key="2">
    <source>
        <dbReference type="SAM" id="Phobius"/>
    </source>
</evidence>
<name>A0A2P4QQW0_RHIID</name>
<proteinExistence type="predicted"/>